<dbReference type="InterPro" id="IPR006652">
    <property type="entry name" value="Kelch_1"/>
</dbReference>
<dbReference type="Pfam" id="PF00069">
    <property type="entry name" value="Pkinase"/>
    <property type="match status" value="1"/>
</dbReference>
<evidence type="ECO:0000313" key="7">
    <source>
        <dbReference type="Proteomes" id="UP000265618"/>
    </source>
</evidence>
<evidence type="ECO:0000313" key="6">
    <source>
        <dbReference type="EMBL" id="GIQ81410.1"/>
    </source>
</evidence>
<dbReference type="InterPro" id="IPR008271">
    <property type="entry name" value="Ser/Thr_kinase_AS"/>
</dbReference>
<dbReference type="InterPro" id="IPR011009">
    <property type="entry name" value="Kinase-like_dom_sf"/>
</dbReference>
<dbReference type="Pfam" id="PF24681">
    <property type="entry name" value="Kelch_KLHDC2_KLHL20_DRC7"/>
    <property type="match status" value="1"/>
</dbReference>
<dbReference type="CDD" id="cd00180">
    <property type="entry name" value="PKc"/>
    <property type="match status" value="1"/>
</dbReference>
<dbReference type="Proteomes" id="UP000265618">
    <property type="component" value="Unassembled WGS sequence"/>
</dbReference>
<evidence type="ECO:0000256" key="4">
    <source>
        <dbReference type="SAM" id="MobiDB-lite"/>
    </source>
</evidence>
<accession>A0A9K3CSC6</accession>
<dbReference type="GO" id="GO:0005524">
    <property type="term" value="F:ATP binding"/>
    <property type="evidence" value="ECO:0007669"/>
    <property type="project" value="InterPro"/>
</dbReference>
<evidence type="ECO:0000256" key="3">
    <source>
        <dbReference type="SAM" id="Coils"/>
    </source>
</evidence>
<dbReference type="OrthoDB" id="1431934at2759"/>
<dbReference type="PROSITE" id="PS50011">
    <property type="entry name" value="PROTEIN_KINASE_DOM"/>
    <property type="match status" value="1"/>
</dbReference>
<keyword evidence="7" id="KW-1185">Reference proteome</keyword>
<dbReference type="Gene3D" id="1.20.120.1750">
    <property type="match status" value="1"/>
</dbReference>
<reference evidence="6 7" key="1">
    <citation type="journal article" date="2018" name="PLoS ONE">
        <title>The draft genome of Kipferlia bialata reveals reductive genome evolution in fornicate parasites.</title>
        <authorList>
            <person name="Tanifuji G."/>
            <person name="Takabayashi S."/>
            <person name="Kume K."/>
            <person name="Takagi M."/>
            <person name="Nakayama T."/>
            <person name="Kamikawa R."/>
            <person name="Inagaki Y."/>
            <person name="Hashimoto T."/>
        </authorList>
    </citation>
    <scope>NUCLEOTIDE SEQUENCE [LARGE SCALE GENOMIC DNA]</scope>
    <source>
        <strain evidence="6">NY0173</strain>
    </source>
</reference>
<gene>
    <name evidence="6" type="ORF">KIPB_002364</name>
</gene>
<dbReference type="GO" id="GO:0004672">
    <property type="term" value="F:protein kinase activity"/>
    <property type="evidence" value="ECO:0007669"/>
    <property type="project" value="InterPro"/>
</dbReference>
<dbReference type="InterPro" id="IPR015915">
    <property type="entry name" value="Kelch-typ_b-propeller"/>
</dbReference>
<dbReference type="SUPFAM" id="SSF57850">
    <property type="entry name" value="RING/U-box"/>
    <property type="match status" value="1"/>
</dbReference>
<dbReference type="SMART" id="SM00220">
    <property type="entry name" value="S_TKc"/>
    <property type="match status" value="1"/>
</dbReference>
<dbReference type="InterPro" id="IPR000719">
    <property type="entry name" value="Prot_kinase_dom"/>
</dbReference>
<organism evidence="6 7">
    <name type="scientific">Kipferlia bialata</name>
    <dbReference type="NCBI Taxonomy" id="797122"/>
    <lineage>
        <taxon>Eukaryota</taxon>
        <taxon>Metamonada</taxon>
        <taxon>Carpediemonas-like organisms</taxon>
        <taxon>Kipferlia</taxon>
    </lineage>
</organism>
<protein>
    <recommendedName>
        <fullName evidence="5">Protein kinase domain-containing protein</fullName>
    </recommendedName>
</protein>
<feature type="domain" description="Protein kinase" evidence="5">
    <location>
        <begin position="783"/>
        <end position="1025"/>
    </location>
</feature>
<sequence>MSMAVSVGLAYTVQTHLECKGEGRPCLAPLGPLTDNGYSGPVMVVGVNNGLDHQRNPLTKTVLLTEVAAGALIADPSAGKGCKVLSGTQGATATRIGDYVFVFGGRTKKHGTLNTLFRYTIQSKEWISLSSGQRPKQRMNHSAFTLGGMLYVAGGYSSKRSPALRDCWEFNPDTSVWRRVSDAPVGFESACVVTVGDAAHVMGGVCQDMHLTFDGTSWSQETPLPFKAHASAAVCLGTDIHVMGGTHHGRQVHMYNTQTREWWKGDPLPVPFDSGSACVLNDSTVYVVSERSLMVGRPVTVVGGGETSTVVTPEKAVVEETPVTDADTNPVQHVVPVYMGGVGDEDPVPPDVRLQDQLRERPSQAERRKADRKRRDQRARDQLQQELLDLDRSLRAGSTTTYSQLLPRTVQLIQSLERNLASTGTQLSETKKRVTVLEQETHRLSAVTAERDSLMEKISDYEARFNAFSPFDTERASATLASVSALNTDGVGYTLDQLAVFTPSVKALLGAAESLKCFMEEHPIDSLASGDVTPLLTSFTPLSKTFHNSCAQLEGVKVDPTQALGRVQEWLQAVTSVCALLPIIPPAPTAAMSLDVRTRVCTVVKYNCSVTDAYTAVEVLMPRQEDLQKCVDALAGVDLASVAGATAIASRVQDLHQRLLQRGEEEKDMKEVIMGVKALPQISLDRLDEVEESLELNAVRIRRARSQRARDTLEAESRVLQNERDTIMETMTRGRGLMTRLQRHSQHPEAAEVLRTRYLRHPLDTTRLAPFCGTCLDIPFHQFKPVEFPSAGRLPMYEGVYPESNLPVVLKEYNLDDITDVEHARREVSVYQTVRDVLIVRFMGLVVEGLKCYLVTEKYDCNLMQYLRAYPEAPIETRRHIVRQLLLAMAVLEGHRVVHRDIKPQNVFLKHSEGVVSSVALGDFDISKNSQDYVTTLRRTICGTMHYIDSESASDGCFDSLSDVYSFGRTVEDVFSGPDRGFGQARYREFACPDLTAREVSAVRRCLGSKKNRISAYHMAAAGLFAQSAVTASSSPDAVQRLEALAGQTWVQVQGVKAQAESVPCSPESLVSHFNPGDTASIEGYCRLSTEDPESEEQSPLMRLVCCLQQPVGKCNVPLLERAGLGEYQLVPSICGCTLMQDSTCIRDSEYVKDLRMHYAALGRFLAFQLLDGPLPHGLFGMVVYAAMHGGIDTFLKDEAAVSRVFASTFPIQRRSLLRTLANLHPVPFTSIPGVTDSDKVLSKHNSDEFATLFETSYVRLMMVAGREIHRGYCSLHAEWASTVSALSLDQFVKASASVAPISASQYKVAFVTESSVLRQAFDAFVDAQIGLESDTLLRLLLVFATGSSMLPQRPITLVLAENSPRLALPSAHQCSSSVTVPDCCLANLDLAFQDSCDAVGITIGDGRRAEAVAVERLNQSLTSFRELSDTVHTCPGCGVAVNKTAGCNHMHCHCGKHWCWKCGYVSSTQGPVYRHLIKEHGGY</sequence>
<dbReference type="PROSITE" id="PS00108">
    <property type="entry name" value="PROTEIN_KINASE_ST"/>
    <property type="match status" value="1"/>
</dbReference>
<dbReference type="SMART" id="SM00612">
    <property type="entry name" value="Kelch"/>
    <property type="match status" value="3"/>
</dbReference>
<dbReference type="SUPFAM" id="SSF56112">
    <property type="entry name" value="Protein kinase-like (PK-like)"/>
    <property type="match status" value="1"/>
</dbReference>
<dbReference type="Pfam" id="PF26200">
    <property type="entry name" value="Rcat_RNF216"/>
    <property type="match status" value="1"/>
</dbReference>
<dbReference type="SUPFAM" id="SSF117281">
    <property type="entry name" value="Kelch motif"/>
    <property type="match status" value="1"/>
</dbReference>
<evidence type="ECO:0000256" key="1">
    <source>
        <dbReference type="ARBA" id="ARBA00022441"/>
    </source>
</evidence>
<evidence type="ECO:0000256" key="2">
    <source>
        <dbReference type="ARBA" id="ARBA00022737"/>
    </source>
</evidence>
<comment type="caution">
    <text evidence="6">The sequence shown here is derived from an EMBL/GenBank/DDBJ whole genome shotgun (WGS) entry which is preliminary data.</text>
</comment>
<dbReference type="PANTHER" id="PTHR45632">
    <property type="entry name" value="LD33804P"/>
    <property type="match status" value="1"/>
</dbReference>
<feature type="compositionally biased region" description="Basic and acidic residues" evidence="4">
    <location>
        <begin position="353"/>
        <end position="369"/>
    </location>
</feature>
<keyword evidence="1" id="KW-0880">Kelch repeat</keyword>
<dbReference type="Gene3D" id="2.120.10.80">
    <property type="entry name" value="Kelch-type beta propeller"/>
    <property type="match status" value="2"/>
</dbReference>
<proteinExistence type="predicted"/>
<feature type="region of interest" description="Disordered" evidence="4">
    <location>
        <begin position="339"/>
        <end position="381"/>
    </location>
</feature>
<feature type="coiled-coil region" evidence="3">
    <location>
        <begin position="696"/>
        <end position="730"/>
    </location>
</feature>
<evidence type="ECO:0000259" key="5">
    <source>
        <dbReference type="PROSITE" id="PS50011"/>
    </source>
</evidence>
<dbReference type="PANTHER" id="PTHR45632:SF3">
    <property type="entry name" value="KELCH-LIKE PROTEIN 32"/>
    <property type="match status" value="1"/>
</dbReference>
<keyword evidence="2" id="KW-0677">Repeat</keyword>
<dbReference type="Gene3D" id="1.10.510.10">
    <property type="entry name" value="Transferase(Phosphotransferase) domain 1"/>
    <property type="match status" value="1"/>
</dbReference>
<dbReference type="EMBL" id="BDIP01000385">
    <property type="protein sequence ID" value="GIQ81410.1"/>
    <property type="molecule type" value="Genomic_DNA"/>
</dbReference>
<name>A0A9K3CSC6_9EUKA</name>
<keyword evidence="3" id="KW-0175">Coiled coil</keyword>